<dbReference type="EMBL" id="JAUOQO010000916">
    <property type="protein sequence ID" value="MDO6575587.1"/>
    <property type="molecule type" value="Genomic_DNA"/>
</dbReference>
<gene>
    <name evidence="1" type="ORF">Q4528_15855</name>
</gene>
<keyword evidence="2" id="KW-1185">Reference proteome</keyword>
<comment type="caution">
    <text evidence="1">The sequence shown here is derived from an EMBL/GenBank/DDBJ whole genome shotgun (WGS) entry which is preliminary data.</text>
</comment>
<feature type="non-terminal residue" evidence="1">
    <location>
        <position position="79"/>
    </location>
</feature>
<protein>
    <submittedName>
        <fullName evidence="1">Uncharacterized protein</fullName>
    </submittedName>
</protein>
<accession>A0AAW7YV64</accession>
<feature type="non-terminal residue" evidence="1">
    <location>
        <position position="1"/>
    </location>
</feature>
<proteinExistence type="predicted"/>
<evidence type="ECO:0000313" key="2">
    <source>
        <dbReference type="Proteomes" id="UP001170310"/>
    </source>
</evidence>
<reference evidence="1" key="1">
    <citation type="submission" date="2023-07" db="EMBL/GenBank/DDBJ databases">
        <title>Genome content predicts the carbon catabolic preferences of heterotrophic bacteria.</title>
        <authorList>
            <person name="Gralka M."/>
        </authorList>
    </citation>
    <scope>NUCLEOTIDE SEQUENCE</scope>
    <source>
        <strain evidence="1">E2R20</strain>
    </source>
</reference>
<name>A0AAW7YV64_9STAP</name>
<dbReference type="AlphaFoldDB" id="A0AAW7YV64"/>
<dbReference type="Proteomes" id="UP001170310">
    <property type="component" value="Unassembled WGS sequence"/>
</dbReference>
<evidence type="ECO:0000313" key="1">
    <source>
        <dbReference type="EMBL" id="MDO6575587.1"/>
    </source>
</evidence>
<sequence>LKAELLDATKARAGLINRDIDILSCLSDNGEFKRVRRIPPHPRCNIVSYGKNLNASKKLKPRRSLKHAHLPVFINTDYT</sequence>
<organism evidence="1 2">
    <name type="scientific">Staphylococcus pasteuri_A</name>
    <dbReference type="NCBI Taxonomy" id="3062664"/>
    <lineage>
        <taxon>Bacteria</taxon>
        <taxon>Bacillati</taxon>
        <taxon>Bacillota</taxon>
        <taxon>Bacilli</taxon>
        <taxon>Bacillales</taxon>
        <taxon>Staphylococcaceae</taxon>
        <taxon>Staphylococcus</taxon>
    </lineage>
</organism>
<dbReference type="RefSeq" id="WP_303522718.1">
    <property type="nucleotide sequence ID" value="NZ_JAUOQO010000916.1"/>
</dbReference>